<comment type="caution">
    <text evidence="1">The sequence shown here is derived from an EMBL/GenBank/DDBJ whole genome shotgun (WGS) entry which is preliminary data.</text>
</comment>
<dbReference type="GO" id="GO:0016627">
    <property type="term" value="F:oxidoreductase activity, acting on the CH-CH group of donors"/>
    <property type="evidence" value="ECO:0007669"/>
    <property type="project" value="InterPro"/>
</dbReference>
<dbReference type="Gene3D" id="2.40.110.10">
    <property type="entry name" value="Butyryl-CoA Dehydrogenase, subunit A, domain 2"/>
    <property type="match status" value="1"/>
</dbReference>
<dbReference type="SUPFAM" id="SSF56645">
    <property type="entry name" value="Acyl-CoA dehydrogenase NM domain-like"/>
    <property type="match status" value="1"/>
</dbReference>
<evidence type="ECO:0000313" key="1">
    <source>
        <dbReference type="EMBL" id="NEN05437.1"/>
    </source>
</evidence>
<gene>
    <name evidence="1" type="ORF">G3T36_06095</name>
</gene>
<reference evidence="1 2" key="1">
    <citation type="journal article" date="2014" name="J. Microbiol.">
        <title>Diaminobutyricibacter tongyongensis gen. nov., sp. nov. and Homoserinibacter gongjuensis gen. nov., sp. nov. belong to the family Microbacteriaceae.</title>
        <authorList>
            <person name="Kim S.J."/>
            <person name="Ahn J.H."/>
            <person name="Weon H.Y."/>
            <person name="Hamada M."/>
            <person name="Suzuki K."/>
            <person name="Kwon S.W."/>
        </authorList>
    </citation>
    <scope>NUCLEOTIDE SEQUENCE [LARGE SCALE GENOMIC DNA]</scope>
    <source>
        <strain evidence="1 2">NBRC 108724</strain>
    </source>
</reference>
<sequence length="356" mass="37499">MDGERGEPYAGLEVTSAGERYLEAAAICDGQVAPLLGVLRDADPAALAPRAGSRPGATAERHRFLARTAAADVTAARVLEPHLDALAILAEAGLPQNEPGHTWGVFAAEARDAVLVATQHDSSWVLDGVKPWCSLGGRLTDALVTARTASGQRRMFHVELTSVTVIAEPATWVSRGLADVESGPLRFERAAAEPIGDSGWYLSRPGFRWGSIDVAAAWWGGCLPLFSALLTRAQPESASPLLCARVGRLFRMLDSTRLALERAAQVVDAKSVESVEGGPVGEDAAAVLAHSVRGTAADAVAETISAAHDLLGPAVFGFDESLARRAADLEMYVSQYHRGPDDVSLVAHLGGSAAWW</sequence>
<dbReference type="RefSeq" id="WP_163288652.1">
    <property type="nucleotide sequence ID" value="NZ_JAAGWY010000001.1"/>
</dbReference>
<dbReference type="SUPFAM" id="SSF47203">
    <property type="entry name" value="Acyl-CoA dehydrogenase C-terminal domain-like"/>
    <property type="match status" value="1"/>
</dbReference>
<proteinExistence type="predicted"/>
<dbReference type="Proteomes" id="UP000474967">
    <property type="component" value="Unassembled WGS sequence"/>
</dbReference>
<evidence type="ECO:0000313" key="2">
    <source>
        <dbReference type="Proteomes" id="UP000474967"/>
    </source>
</evidence>
<dbReference type="EMBL" id="JAAGWY010000001">
    <property type="protein sequence ID" value="NEN05437.1"/>
    <property type="molecule type" value="Genomic_DNA"/>
</dbReference>
<dbReference type="InterPro" id="IPR046373">
    <property type="entry name" value="Acyl-CoA_Oxase/DH_mid-dom_sf"/>
</dbReference>
<protein>
    <submittedName>
        <fullName evidence="1">Acyl-CoA/acyl-ACP dehydrogenase</fullName>
    </submittedName>
</protein>
<dbReference type="InterPro" id="IPR036250">
    <property type="entry name" value="AcylCo_DH-like_C"/>
</dbReference>
<organism evidence="1 2">
    <name type="scientific">Leifsonia tongyongensis</name>
    <dbReference type="NCBI Taxonomy" id="1268043"/>
    <lineage>
        <taxon>Bacteria</taxon>
        <taxon>Bacillati</taxon>
        <taxon>Actinomycetota</taxon>
        <taxon>Actinomycetes</taxon>
        <taxon>Micrococcales</taxon>
        <taxon>Microbacteriaceae</taxon>
        <taxon>Leifsonia</taxon>
    </lineage>
</organism>
<name>A0A6L9XW48_9MICO</name>
<dbReference type="InterPro" id="IPR009100">
    <property type="entry name" value="AcylCoA_DH/oxidase_NM_dom_sf"/>
</dbReference>
<dbReference type="AlphaFoldDB" id="A0A6L9XW48"/>
<accession>A0A6L9XW48</accession>
<keyword evidence="2" id="KW-1185">Reference proteome</keyword>